<evidence type="ECO:0008006" key="3">
    <source>
        <dbReference type="Google" id="ProtNLM"/>
    </source>
</evidence>
<sequence>DVTVGGVDLHRETDGAGANSGPAEKTWVDANIQITPPTGTNEIGTPHPLTGHVNVNPGTGFVNAPAGTEIDFVIVSGPGSLTASSCTTTDASGSCSVDLTSSTPGVTTVKATTDVTVGGVDLHRETDGAGANSGPAEKTWVDANIQITPPTGTNAVDTPHPLTGHVNVNPGTGFVNAPAGTEIDFVIVSGPGSLTASSCTTTDASGSCSVDLTSSTPGVTTVKATTDVTVGGVDLHRETDGAGANSG</sequence>
<dbReference type="AlphaFoldDB" id="X0YKU6"/>
<comment type="caution">
    <text evidence="2">The sequence shown here is derived from an EMBL/GenBank/DDBJ whole genome shotgun (WGS) entry which is preliminary data.</text>
</comment>
<gene>
    <name evidence="2" type="ORF">S01H1_69112</name>
</gene>
<dbReference type="Gene3D" id="2.60.40.10">
    <property type="entry name" value="Immunoglobulins"/>
    <property type="match status" value="2"/>
</dbReference>
<feature type="non-terminal residue" evidence="2">
    <location>
        <position position="247"/>
    </location>
</feature>
<evidence type="ECO:0000313" key="2">
    <source>
        <dbReference type="EMBL" id="GAG37366.1"/>
    </source>
</evidence>
<proteinExistence type="predicted"/>
<evidence type="ECO:0000256" key="1">
    <source>
        <dbReference type="SAM" id="MobiDB-lite"/>
    </source>
</evidence>
<organism evidence="2">
    <name type="scientific">marine sediment metagenome</name>
    <dbReference type="NCBI Taxonomy" id="412755"/>
    <lineage>
        <taxon>unclassified sequences</taxon>
        <taxon>metagenomes</taxon>
        <taxon>ecological metagenomes</taxon>
    </lineage>
</organism>
<dbReference type="SUPFAM" id="SSF49373">
    <property type="entry name" value="Invasin/intimin cell-adhesion fragments"/>
    <property type="match status" value="1"/>
</dbReference>
<reference evidence="2" key="1">
    <citation type="journal article" date="2014" name="Front. Microbiol.">
        <title>High frequency of phylogenetically diverse reductive dehalogenase-homologous genes in deep subseafloor sedimentary metagenomes.</title>
        <authorList>
            <person name="Kawai M."/>
            <person name="Futagami T."/>
            <person name="Toyoda A."/>
            <person name="Takaki Y."/>
            <person name="Nishi S."/>
            <person name="Hori S."/>
            <person name="Arai W."/>
            <person name="Tsubouchi T."/>
            <person name="Morono Y."/>
            <person name="Uchiyama I."/>
            <person name="Ito T."/>
            <person name="Fujiyama A."/>
            <person name="Inagaki F."/>
            <person name="Takami H."/>
        </authorList>
    </citation>
    <scope>NUCLEOTIDE SEQUENCE</scope>
    <source>
        <strain evidence="2">Expedition CK06-06</strain>
    </source>
</reference>
<accession>X0YKU6</accession>
<feature type="non-terminal residue" evidence="2">
    <location>
        <position position="1"/>
    </location>
</feature>
<feature type="region of interest" description="Disordered" evidence="1">
    <location>
        <begin position="1"/>
        <end position="23"/>
    </location>
</feature>
<name>X0YKU6_9ZZZZ</name>
<dbReference type="InterPro" id="IPR008964">
    <property type="entry name" value="Invasin/intimin_cell_adhesion"/>
</dbReference>
<dbReference type="InterPro" id="IPR013783">
    <property type="entry name" value="Ig-like_fold"/>
</dbReference>
<protein>
    <recommendedName>
        <fullName evidence="3">Big-1 domain-containing protein</fullName>
    </recommendedName>
</protein>
<dbReference type="EMBL" id="BARS01045861">
    <property type="protein sequence ID" value="GAG37366.1"/>
    <property type="molecule type" value="Genomic_DNA"/>
</dbReference>